<dbReference type="InterPro" id="IPR029063">
    <property type="entry name" value="SAM-dependent_MTases_sf"/>
</dbReference>
<evidence type="ECO:0000313" key="5">
    <source>
        <dbReference type="EMBL" id="RUQ68936.1"/>
    </source>
</evidence>
<evidence type="ECO:0000256" key="2">
    <source>
        <dbReference type="ARBA" id="ARBA00022679"/>
    </source>
</evidence>
<evidence type="ECO:0000256" key="1">
    <source>
        <dbReference type="ARBA" id="ARBA00022603"/>
    </source>
</evidence>
<dbReference type="PANTHER" id="PTHR43464:SF19">
    <property type="entry name" value="UBIQUINONE BIOSYNTHESIS O-METHYLTRANSFERASE, MITOCHONDRIAL"/>
    <property type="match status" value="1"/>
</dbReference>
<dbReference type="OrthoDB" id="5642573at2"/>
<dbReference type="Gene3D" id="2.20.130.10">
    <property type="entry name" value="CAC2371-like domains"/>
    <property type="match status" value="1"/>
</dbReference>
<organism evidence="5 6">
    <name type="scientific">Azospirillum doebereinerae</name>
    <dbReference type="NCBI Taxonomy" id="92933"/>
    <lineage>
        <taxon>Bacteria</taxon>
        <taxon>Pseudomonadati</taxon>
        <taxon>Pseudomonadota</taxon>
        <taxon>Alphaproteobacteria</taxon>
        <taxon>Rhodospirillales</taxon>
        <taxon>Azospirillaceae</taxon>
        <taxon>Azospirillum</taxon>
    </lineage>
</organism>
<feature type="domain" description="Methyltransferase" evidence="4">
    <location>
        <begin position="45"/>
        <end position="144"/>
    </location>
</feature>
<keyword evidence="6" id="KW-1185">Reference proteome</keyword>
<name>A0A433J717_9PROT</name>
<dbReference type="Pfam" id="PF13649">
    <property type="entry name" value="Methyltransf_25"/>
    <property type="match status" value="1"/>
</dbReference>
<dbReference type="Gene3D" id="3.40.50.150">
    <property type="entry name" value="Vaccinia Virus protein VP39"/>
    <property type="match status" value="1"/>
</dbReference>
<comment type="caution">
    <text evidence="5">The sequence shown here is derived from an EMBL/GenBank/DDBJ whole genome shotgun (WGS) entry which is preliminary data.</text>
</comment>
<dbReference type="PANTHER" id="PTHR43464">
    <property type="entry name" value="METHYLTRANSFERASE"/>
    <property type="match status" value="1"/>
</dbReference>
<reference evidence="5 6" key="1">
    <citation type="submission" date="2018-12" db="EMBL/GenBank/DDBJ databases">
        <authorList>
            <person name="Yang Y."/>
        </authorList>
    </citation>
    <scope>NUCLEOTIDE SEQUENCE [LARGE SCALE GENOMIC DNA]</scope>
    <source>
        <strain evidence="5 6">GSF71</strain>
    </source>
</reference>
<keyword evidence="2 5" id="KW-0808">Transferase</keyword>
<dbReference type="Proteomes" id="UP000280346">
    <property type="component" value="Unassembled WGS sequence"/>
</dbReference>
<evidence type="ECO:0000313" key="6">
    <source>
        <dbReference type="Proteomes" id="UP000280346"/>
    </source>
</evidence>
<dbReference type="SUPFAM" id="SSF53335">
    <property type="entry name" value="S-adenosyl-L-methionine-dependent methyltransferases"/>
    <property type="match status" value="1"/>
</dbReference>
<evidence type="ECO:0000256" key="3">
    <source>
        <dbReference type="ARBA" id="ARBA00022691"/>
    </source>
</evidence>
<dbReference type="EMBL" id="RZIJ01000013">
    <property type="protein sequence ID" value="RUQ68936.1"/>
    <property type="molecule type" value="Genomic_DNA"/>
</dbReference>
<dbReference type="GO" id="GO:0032259">
    <property type="term" value="P:methylation"/>
    <property type="evidence" value="ECO:0007669"/>
    <property type="project" value="UniProtKB-KW"/>
</dbReference>
<sequence>MTGVFGEGYAAAYDNLYRSKDYEGECDLIERILAEHGGGGPRRLLDLGCGTGGHALPLAQRGHRVTGVDRSPGMLVQAREKAGQMTLPAGVDSPAFHQGDVRDLELGRRFEAVLMMFAVLGYQHENADLLAALATVRRHLEPGGLFVFDVWNGAAVLSDRPGQRIRTVRENDDRIVRTTETRLDAVHQRCHVRFNLLRIKGDRVVDEQDEEHVMRFFFPQELGLALGFAKLQLLDLRGFPDYAAAPDERAWNVIGVARAV</sequence>
<dbReference type="GO" id="GO:0008168">
    <property type="term" value="F:methyltransferase activity"/>
    <property type="evidence" value="ECO:0007669"/>
    <property type="project" value="UniProtKB-KW"/>
</dbReference>
<keyword evidence="3" id="KW-0949">S-adenosyl-L-methionine</keyword>
<keyword evidence="1 5" id="KW-0489">Methyltransferase</keyword>
<dbReference type="InterPro" id="IPR041698">
    <property type="entry name" value="Methyltransf_25"/>
</dbReference>
<dbReference type="AlphaFoldDB" id="A0A433J717"/>
<protein>
    <submittedName>
        <fullName evidence="5">Class I SAM-dependent methyltransferase</fullName>
    </submittedName>
</protein>
<dbReference type="RefSeq" id="WP_127000107.1">
    <property type="nucleotide sequence ID" value="NZ_CP173195.1"/>
</dbReference>
<proteinExistence type="predicted"/>
<accession>A0A433J717</accession>
<gene>
    <name evidence="5" type="ORF">EJ913_17340</name>
</gene>
<evidence type="ECO:0000259" key="4">
    <source>
        <dbReference type="Pfam" id="PF13649"/>
    </source>
</evidence>
<dbReference type="CDD" id="cd02440">
    <property type="entry name" value="AdoMet_MTases"/>
    <property type="match status" value="1"/>
</dbReference>